<accession>X1FPG9</accession>
<dbReference type="EMBL" id="BARU01013231">
    <property type="protein sequence ID" value="GAH34405.1"/>
    <property type="molecule type" value="Genomic_DNA"/>
</dbReference>
<organism evidence="1">
    <name type="scientific">marine sediment metagenome</name>
    <dbReference type="NCBI Taxonomy" id="412755"/>
    <lineage>
        <taxon>unclassified sequences</taxon>
        <taxon>metagenomes</taxon>
        <taxon>ecological metagenomes</taxon>
    </lineage>
</organism>
<gene>
    <name evidence="1" type="ORF">S03H2_24009</name>
</gene>
<dbReference type="AlphaFoldDB" id="X1FPG9"/>
<comment type="caution">
    <text evidence="1">The sequence shown here is derived from an EMBL/GenBank/DDBJ whole genome shotgun (WGS) entry which is preliminary data.</text>
</comment>
<evidence type="ECO:0000313" key="1">
    <source>
        <dbReference type="EMBL" id="GAH34405.1"/>
    </source>
</evidence>
<sequence>NELKEFIYQGVLTEFNEVKKLIENPDEPS</sequence>
<protein>
    <submittedName>
        <fullName evidence="1">Uncharacterized protein</fullName>
    </submittedName>
</protein>
<proteinExistence type="predicted"/>
<reference evidence="1" key="1">
    <citation type="journal article" date="2014" name="Front. Microbiol.">
        <title>High frequency of phylogenetically diverse reductive dehalogenase-homologous genes in deep subseafloor sedimentary metagenomes.</title>
        <authorList>
            <person name="Kawai M."/>
            <person name="Futagami T."/>
            <person name="Toyoda A."/>
            <person name="Takaki Y."/>
            <person name="Nishi S."/>
            <person name="Hori S."/>
            <person name="Arai W."/>
            <person name="Tsubouchi T."/>
            <person name="Morono Y."/>
            <person name="Uchiyama I."/>
            <person name="Ito T."/>
            <person name="Fujiyama A."/>
            <person name="Inagaki F."/>
            <person name="Takami H."/>
        </authorList>
    </citation>
    <scope>NUCLEOTIDE SEQUENCE</scope>
    <source>
        <strain evidence="1">Expedition CK06-06</strain>
    </source>
</reference>
<feature type="non-terminal residue" evidence="1">
    <location>
        <position position="1"/>
    </location>
</feature>
<name>X1FPG9_9ZZZZ</name>